<dbReference type="Pfam" id="PF20791">
    <property type="entry name" value="Acyl-ACP_TE_C"/>
    <property type="match status" value="1"/>
</dbReference>
<name>A0A921AXC7_9BACT</name>
<dbReference type="InterPro" id="IPR045023">
    <property type="entry name" value="FATA/B"/>
</dbReference>
<keyword evidence="6" id="KW-0443">Lipid metabolism</keyword>
<evidence type="ECO:0000313" key="10">
    <source>
        <dbReference type="EMBL" id="HJD98067.1"/>
    </source>
</evidence>
<keyword evidence="7" id="KW-0275">Fatty acid biosynthesis</keyword>
<evidence type="ECO:0000256" key="2">
    <source>
        <dbReference type="ARBA" id="ARBA00022516"/>
    </source>
</evidence>
<keyword evidence="4" id="KW-0276">Fatty acid metabolism</keyword>
<feature type="domain" description="Acyl-ACP thioesterase N-terminal hotdog" evidence="8">
    <location>
        <begin position="17"/>
        <end position="131"/>
    </location>
</feature>
<comment type="similarity">
    <text evidence="1">Belongs to the acyl-ACP thioesterase family.</text>
</comment>
<comment type="caution">
    <text evidence="10">The sequence shown here is derived from an EMBL/GenBank/DDBJ whole genome shotgun (WGS) entry which is preliminary data.</text>
</comment>
<evidence type="ECO:0000256" key="4">
    <source>
        <dbReference type="ARBA" id="ARBA00022832"/>
    </source>
</evidence>
<dbReference type="InterPro" id="IPR002864">
    <property type="entry name" value="Acyl-ACP_thioesterase_NHD"/>
</dbReference>
<dbReference type="GO" id="GO:0000036">
    <property type="term" value="F:acyl carrier activity"/>
    <property type="evidence" value="ECO:0007669"/>
    <property type="project" value="TreeGrafter"/>
</dbReference>
<keyword evidence="5" id="KW-0809">Transit peptide</keyword>
<keyword evidence="3" id="KW-0378">Hydrolase</keyword>
<protein>
    <submittedName>
        <fullName evidence="10">Acyl-ACP thioesterase</fullName>
    </submittedName>
</protein>
<accession>A0A921AXC7</accession>
<evidence type="ECO:0000256" key="7">
    <source>
        <dbReference type="ARBA" id="ARBA00023160"/>
    </source>
</evidence>
<dbReference type="GO" id="GO:0016297">
    <property type="term" value="F:fatty acyl-[ACP] hydrolase activity"/>
    <property type="evidence" value="ECO:0007669"/>
    <property type="project" value="InterPro"/>
</dbReference>
<dbReference type="PANTHER" id="PTHR31727">
    <property type="entry name" value="OLEOYL-ACYL CARRIER PROTEIN THIOESTERASE 1, CHLOROPLASTIC"/>
    <property type="match status" value="1"/>
</dbReference>
<evidence type="ECO:0000256" key="3">
    <source>
        <dbReference type="ARBA" id="ARBA00022801"/>
    </source>
</evidence>
<feature type="domain" description="Acyl-ACP thioesterase-like C-terminal" evidence="9">
    <location>
        <begin position="158"/>
        <end position="233"/>
    </location>
</feature>
<sequence length="279" mass="30637">MPVLSTPADDASELRLMVRYGEIGENGVATLPALGNWLQEAAGRNADALGFGEKALLAYNLTWVLTRLALRIARLPRAGEELCIHTWPSTMDRFGHRGYKVYDASGGLIATGSSAWSVMELSSRSMARLPAALAPKYPAAPRPCETFSCRVIPRLRPEEASSCPLRVRRDDLDINGHVNNTRYLAWILETLPPAPALLNGWREPLTPRMVDITFRAESFPQEELACLCAPAEAPESAPKSVLGLPAPCARLHSIQRNSDRSEVCRALTLWEQPPEKEGS</sequence>
<organism evidence="10 11">
    <name type="scientific">Mailhella massiliensis</name>
    <dbReference type="NCBI Taxonomy" id="1903261"/>
    <lineage>
        <taxon>Bacteria</taxon>
        <taxon>Pseudomonadati</taxon>
        <taxon>Thermodesulfobacteriota</taxon>
        <taxon>Desulfovibrionia</taxon>
        <taxon>Desulfovibrionales</taxon>
        <taxon>Desulfovibrionaceae</taxon>
        <taxon>Mailhella</taxon>
    </lineage>
</organism>
<dbReference type="RefSeq" id="WP_304123453.1">
    <property type="nucleotide sequence ID" value="NZ_DYZA01000215.1"/>
</dbReference>
<evidence type="ECO:0000256" key="1">
    <source>
        <dbReference type="ARBA" id="ARBA00006500"/>
    </source>
</evidence>
<dbReference type="EMBL" id="DYZA01000215">
    <property type="protein sequence ID" value="HJD98067.1"/>
    <property type="molecule type" value="Genomic_DNA"/>
</dbReference>
<reference evidence="10" key="1">
    <citation type="journal article" date="2021" name="PeerJ">
        <title>Extensive microbial diversity within the chicken gut microbiome revealed by metagenomics and culture.</title>
        <authorList>
            <person name="Gilroy R."/>
            <person name="Ravi A."/>
            <person name="Getino M."/>
            <person name="Pursley I."/>
            <person name="Horton D.L."/>
            <person name="Alikhan N.F."/>
            <person name="Baker D."/>
            <person name="Gharbi K."/>
            <person name="Hall N."/>
            <person name="Watson M."/>
            <person name="Adriaenssens E.M."/>
            <person name="Foster-Nyarko E."/>
            <person name="Jarju S."/>
            <person name="Secka A."/>
            <person name="Antonio M."/>
            <person name="Oren A."/>
            <person name="Chaudhuri R.R."/>
            <person name="La Ragione R."/>
            <person name="Hildebrand F."/>
            <person name="Pallen M.J."/>
        </authorList>
    </citation>
    <scope>NUCLEOTIDE SEQUENCE</scope>
    <source>
        <strain evidence="10">ChiGjej2B2-19336</strain>
    </source>
</reference>
<reference evidence="10" key="2">
    <citation type="submission" date="2021-09" db="EMBL/GenBank/DDBJ databases">
        <authorList>
            <person name="Gilroy R."/>
        </authorList>
    </citation>
    <scope>NUCLEOTIDE SEQUENCE</scope>
    <source>
        <strain evidence="10">ChiGjej2B2-19336</strain>
    </source>
</reference>
<dbReference type="AlphaFoldDB" id="A0A921AXC7"/>
<evidence type="ECO:0000259" key="8">
    <source>
        <dbReference type="Pfam" id="PF01643"/>
    </source>
</evidence>
<dbReference type="Pfam" id="PF01643">
    <property type="entry name" value="Acyl-ACP_TE"/>
    <property type="match status" value="1"/>
</dbReference>
<evidence type="ECO:0000256" key="5">
    <source>
        <dbReference type="ARBA" id="ARBA00022946"/>
    </source>
</evidence>
<dbReference type="Proteomes" id="UP000698963">
    <property type="component" value="Unassembled WGS sequence"/>
</dbReference>
<gene>
    <name evidence="10" type="ORF">K8W16_10535</name>
</gene>
<dbReference type="InterPro" id="IPR029069">
    <property type="entry name" value="HotDog_dom_sf"/>
</dbReference>
<dbReference type="SUPFAM" id="SSF54637">
    <property type="entry name" value="Thioesterase/thiol ester dehydrase-isomerase"/>
    <property type="match status" value="2"/>
</dbReference>
<dbReference type="CDD" id="cd00586">
    <property type="entry name" value="4HBT"/>
    <property type="match status" value="1"/>
</dbReference>
<evidence type="ECO:0000256" key="6">
    <source>
        <dbReference type="ARBA" id="ARBA00023098"/>
    </source>
</evidence>
<dbReference type="InterPro" id="IPR049427">
    <property type="entry name" value="Acyl-ACP_TE_C"/>
</dbReference>
<evidence type="ECO:0000259" key="9">
    <source>
        <dbReference type="Pfam" id="PF20791"/>
    </source>
</evidence>
<keyword evidence="2" id="KW-0444">Lipid biosynthesis</keyword>
<dbReference type="Gene3D" id="3.10.129.10">
    <property type="entry name" value="Hotdog Thioesterase"/>
    <property type="match status" value="1"/>
</dbReference>
<proteinExistence type="inferred from homology"/>
<dbReference type="PANTHER" id="PTHR31727:SF6">
    <property type="entry name" value="OLEOYL-ACYL CARRIER PROTEIN THIOESTERASE 1, CHLOROPLASTIC"/>
    <property type="match status" value="1"/>
</dbReference>
<evidence type="ECO:0000313" key="11">
    <source>
        <dbReference type="Proteomes" id="UP000698963"/>
    </source>
</evidence>